<dbReference type="EMBL" id="JAACJP010000012">
    <property type="protein sequence ID" value="KAF5380893.1"/>
    <property type="molecule type" value="Genomic_DNA"/>
</dbReference>
<dbReference type="Pfam" id="PF17171">
    <property type="entry name" value="GST_C_6"/>
    <property type="match status" value="1"/>
</dbReference>
<sequence length="259" mass="28119">MFATRPAVPIPSPTPFTAPTLWIHPPHDADAPFSADVECLKWQAYLALRGLANIHLRTDISPNGALDARLPNLLAAPSTLLAAHHIPQWADEQTAPDTDPLEGYTHQSARDESRAWVSLLEGTVHAALLAATPAPSYLQSLLSLKPPPAASIQSILTPPPPPLTGFASLFPPSGVRVSHATIFAQYRTAIAALSERLGTDKWFLGSSEPTPLDALAFAYLHCIVISSNSTLRIEVTRRVNLVAWEWRVRELVRAAFVTK</sequence>
<dbReference type="InterPro" id="IPR036282">
    <property type="entry name" value="Glutathione-S-Trfase_C_sf"/>
</dbReference>
<dbReference type="SUPFAM" id="SSF47616">
    <property type="entry name" value="GST C-terminal domain-like"/>
    <property type="match status" value="1"/>
</dbReference>
<evidence type="ECO:0000313" key="2">
    <source>
        <dbReference type="EMBL" id="KAF5380893.1"/>
    </source>
</evidence>
<name>A0A8H5HCP3_9AGAR</name>
<gene>
    <name evidence="2" type="ORF">D9615_004149</name>
</gene>
<evidence type="ECO:0000313" key="3">
    <source>
        <dbReference type="Proteomes" id="UP000565441"/>
    </source>
</evidence>
<protein>
    <recommendedName>
        <fullName evidence="1">Metaxin glutathione S-transferase domain-containing protein</fullName>
    </recommendedName>
</protein>
<reference evidence="2 3" key="1">
    <citation type="journal article" date="2020" name="ISME J.">
        <title>Uncovering the hidden diversity of litter-decomposition mechanisms in mushroom-forming fungi.</title>
        <authorList>
            <person name="Floudas D."/>
            <person name="Bentzer J."/>
            <person name="Ahren D."/>
            <person name="Johansson T."/>
            <person name="Persson P."/>
            <person name="Tunlid A."/>
        </authorList>
    </citation>
    <scope>NUCLEOTIDE SEQUENCE [LARGE SCALE GENOMIC DNA]</scope>
    <source>
        <strain evidence="2 3">CBS 661.87</strain>
    </source>
</reference>
<organism evidence="2 3">
    <name type="scientific">Tricholomella constricta</name>
    <dbReference type="NCBI Taxonomy" id="117010"/>
    <lineage>
        <taxon>Eukaryota</taxon>
        <taxon>Fungi</taxon>
        <taxon>Dikarya</taxon>
        <taxon>Basidiomycota</taxon>
        <taxon>Agaricomycotina</taxon>
        <taxon>Agaricomycetes</taxon>
        <taxon>Agaricomycetidae</taxon>
        <taxon>Agaricales</taxon>
        <taxon>Tricholomatineae</taxon>
        <taxon>Lyophyllaceae</taxon>
        <taxon>Tricholomella</taxon>
    </lineage>
</organism>
<feature type="domain" description="Metaxin glutathione S-transferase" evidence="1">
    <location>
        <begin position="188"/>
        <end position="248"/>
    </location>
</feature>
<dbReference type="InterPro" id="IPR033468">
    <property type="entry name" value="Metaxin_GST"/>
</dbReference>
<proteinExistence type="predicted"/>
<keyword evidence="3" id="KW-1185">Reference proteome</keyword>
<dbReference type="Proteomes" id="UP000565441">
    <property type="component" value="Unassembled WGS sequence"/>
</dbReference>
<comment type="caution">
    <text evidence="2">The sequence shown here is derived from an EMBL/GenBank/DDBJ whole genome shotgun (WGS) entry which is preliminary data.</text>
</comment>
<dbReference type="AlphaFoldDB" id="A0A8H5HCP3"/>
<evidence type="ECO:0000259" key="1">
    <source>
        <dbReference type="Pfam" id="PF17171"/>
    </source>
</evidence>
<accession>A0A8H5HCP3</accession>